<protein>
    <submittedName>
        <fullName evidence="5">Gnk2-like domain containing protein</fullName>
    </submittedName>
</protein>
<feature type="domain" description="Gnk2-homologous" evidence="4">
    <location>
        <begin position="28"/>
        <end position="133"/>
    </location>
</feature>
<organism evidence="5 6">
    <name type="scientific">Parasponia andersonii</name>
    <name type="common">Sponia andersonii</name>
    <dbReference type="NCBI Taxonomy" id="3476"/>
    <lineage>
        <taxon>Eukaryota</taxon>
        <taxon>Viridiplantae</taxon>
        <taxon>Streptophyta</taxon>
        <taxon>Embryophyta</taxon>
        <taxon>Tracheophyta</taxon>
        <taxon>Spermatophyta</taxon>
        <taxon>Magnoliopsida</taxon>
        <taxon>eudicotyledons</taxon>
        <taxon>Gunneridae</taxon>
        <taxon>Pentapetalae</taxon>
        <taxon>rosids</taxon>
        <taxon>fabids</taxon>
        <taxon>Rosales</taxon>
        <taxon>Cannabaceae</taxon>
        <taxon>Parasponia</taxon>
    </lineage>
</organism>
<feature type="signal peptide" evidence="3">
    <location>
        <begin position="1"/>
        <end position="18"/>
    </location>
</feature>
<evidence type="ECO:0000313" key="5">
    <source>
        <dbReference type="EMBL" id="PON33682.1"/>
    </source>
</evidence>
<evidence type="ECO:0000256" key="2">
    <source>
        <dbReference type="ARBA" id="ARBA00022737"/>
    </source>
</evidence>
<dbReference type="PANTHER" id="PTHR32099">
    <property type="entry name" value="CYSTEINE-RICH REPEAT SECRETORY PROTEIN"/>
    <property type="match status" value="1"/>
</dbReference>
<dbReference type="InterPro" id="IPR002902">
    <property type="entry name" value="GNK2"/>
</dbReference>
<evidence type="ECO:0000256" key="1">
    <source>
        <dbReference type="ARBA" id="ARBA00022729"/>
    </source>
</evidence>
<dbReference type="Proteomes" id="UP000237105">
    <property type="component" value="Unassembled WGS sequence"/>
</dbReference>
<dbReference type="OrthoDB" id="1909574at2759"/>
<dbReference type="STRING" id="3476.A0A2P5AAW0"/>
<evidence type="ECO:0000313" key="6">
    <source>
        <dbReference type="Proteomes" id="UP000237105"/>
    </source>
</evidence>
<gene>
    <name evidence="5" type="ORF">PanWU01x14_350700</name>
</gene>
<dbReference type="AlphaFoldDB" id="A0A2P5AAW0"/>
<keyword evidence="1 3" id="KW-0732">Signal</keyword>
<dbReference type="InterPro" id="IPR038408">
    <property type="entry name" value="GNK2_sf"/>
</dbReference>
<keyword evidence="6" id="KW-1185">Reference proteome</keyword>
<comment type="caution">
    <text evidence="5">The sequence shown here is derived from an EMBL/GenBank/DDBJ whole genome shotgun (WGS) entry which is preliminary data.</text>
</comment>
<dbReference type="EMBL" id="JXTB01000711">
    <property type="protein sequence ID" value="PON33682.1"/>
    <property type="molecule type" value="Genomic_DNA"/>
</dbReference>
<reference evidence="6" key="1">
    <citation type="submission" date="2016-06" db="EMBL/GenBank/DDBJ databases">
        <title>Parallel loss of symbiosis genes in relatives of nitrogen-fixing non-legume Parasponia.</title>
        <authorList>
            <person name="Van Velzen R."/>
            <person name="Holmer R."/>
            <person name="Bu F."/>
            <person name="Rutten L."/>
            <person name="Van Zeijl A."/>
            <person name="Liu W."/>
            <person name="Santuari L."/>
            <person name="Cao Q."/>
            <person name="Sharma T."/>
            <person name="Shen D."/>
            <person name="Roswanjaya Y."/>
            <person name="Wardhani T."/>
            <person name="Kalhor M.S."/>
            <person name="Jansen J."/>
            <person name="Van den Hoogen J."/>
            <person name="Gungor B."/>
            <person name="Hartog M."/>
            <person name="Hontelez J."/>
            <person name="Verver J."/>
            <person name="Yang W.-C."/>
            <person name="Schijlen E."/>
            <person name="Repin R."/>
            <person name="Schilthuizen M."/>
            <person name="Schranz E."/>
            <person name="Heidstra R."/>
            <person name="Miyata K."/>
            <person name="Fedorova E."/>
            <person name="Kohlen W."/>
            <person name="Bisseling T."/>
            <person name="Smit S."/>
            <person name="Geurts R."/>
        </authorList>
    </citation>
    <scope>NUCLEOTIDE SEQUENCE [LARGE SCALE GENOMIC DNA]</scope>
    <source>
        <strain evidence="6">cv. WU1-14</strain>
    </source>
</reference>
<sequence>MPFLGHVYFLLTFTKVLILSLTGETIPIHRSHFCSNTTTFSHNSAYQSNLNSLLSSLYSTSKLGKDFYQITAGGGPSTTVYGSYLCRGDVDADACQIASPLLSMKRMNAALYKTTPFYSTTSACYDTPIDLSSTQRMGLKGFRRKRPKFRRFTQSTAFFRARRTCPANNAKGVLRMQLD</sequence>
<name>A0A2P5AAW0_PARAD</name>
<dbReference type="Pfam" id="PF01657">
    <property type="entry name" value="Stress-antifung"/>
    <property type="match status" value="1"/>
</dbReference>
<evidence type="ECO:0000256" key="3">
    <source>
        <dbReference type="SAM" id="SignalP"/>
    </source>
</evidence>
<accession>A0A2P5AAW0</accession>
<feature type="chain" id="PRO_5015116194" evidence="3">
    <location>
        <begin position="19"/>
        <end position="179"/>
    </location>
</feature>
<dbReference type="PANTHER" id="PTHR32099:SF105">
    <property type="entry name" value="CYSTEINE-RICH REPEAT SECRETORY PROTEIN 1"/>
    <property type="match status" value="1"/>
</dbReference>
<evidence type="ECO:0000259" key="4">
    <source>
        <dbReference type="PROSITE" id="PS51473"/>
    </source>
</evidence>
<keyword evidence="2" id="KW-0677">Repeat</keyword>
<proteinExistence type="predicted"/>
<dbReference type="PROSITE" id="PS51473">
    <property type="entry name" value="GNK2"/>
    <property type="match status" value="1"/>
</dbReference>
<dbReference type="Gene3D" id="3.30.430.20">
    <property type="entry name" value="Gnk2 domain, C-X8-C-X2-C motif"/>
    <property type="match status" value="1"/>
</dbReference>